<protein>
    <submittedName>
        <fullName evidence="1">Uncharacterized protein</fullName>
    </submittedName>
</protein>
<sequence length="189" mass="23038">MAARPWITLFTTAHRPPYTISNQTKLSSPNLYNGFFYYKSWSKLWALSDFSPDQRIGYFIYQTVYGFDEDWNQTFTKLNRYIHCTIRYDDNPKPTEIIKRYLNYNYRSTLRLEPYLESKNWITKKREYIILINRYFFNKGYRHESYNMDWKVIDIDSSGDKDKDKDKDNLDSGYSIYDIYRYLREGGHI</sequence>
<dbReference type="EMBL" id="ML736753">
    <property type="protein sequence ID" value="KAE8406599.1"/>
    <property type="molecule type" value="Genomic_DNA"/>
</dbReference>
<evidence type="ECO:0000313" key="2">
    <source>
        <dbReference type="Proteomes" id="UP000325579"/>
    </source>
</evidence>
<keyword evidence="2" id="KW-1185">Reference proteome</keyword>
<organism evidence="1 2">
    <name type="scientific">Aspergillus pseudonomiae</name>
    <dbReference type="NCBI Taxonomy" id="1506151"/>
    <lineage>
        <taxon>Eukaryota</taxon>
        <taxon>Fungi</taxon>
        <taxon>Dikarya</taxon>
        <taxon>Ascomycota</taxon>
        <taxon>Pezizomycotina</taxon>
        <taxon>Eurotiomycetes</taxon>
        <taxon>Eurotiomycetidae</taxon>
        <taxon>Eurotiales</taxon>
        <taxon>Aspergillaceae</taxon>
        <taxon>Aspergillus</taxon>
        <taxon>Aspergillus subgen. Circumdati</taxon>
    </lineage>
</organism>
<dbReference type="GeneID" id="43669150"/>
<name>A0A5N7DKG0_9EURO</name>
<reference evidence="1 2" key="1">
    <citation type="submission" date="2019-04" db="EMBL/GenBank/DDBJ databases">
        <authorList>
            <consortium name="DOE Joint Genome Institute"/>
            <person name="Mondo S."/>
            <person name="Kjaerbolling I."/>
            <person name="Vesth T."/>
            <person name="Frisvad J.C."/>
            <person name="Nybo J.L."/>
            <person name="Theobald S."/>
            <person name="Kildgaard S."/>
            <person name="Isbrandt T."/>
            <person name="Kuo A."/>
            <person name="Sato A."/>
            <person name="Lyhne E.K."/>
            <person name="Kogle M.E."/>
            <person name="Wiebenga A."/>
            <person name="Kun R.S."/>
            <person name="Lubbers R.J."/>
            <person name="Makela M.R."/>
            <person name="Barry K."/>
            <person name="Chovatia M."/>
            <person name="Clum A."/>
            <person name="Daum C."/>
            <person name="Haridas S."/>
            <person name="He G."/>
            <person name="LaButti K."/>
            <person name="Lipzen A."/>
            <person name="Riley R."/>
            <person name="Salamov A."/>
            <person name="Simmons B.A."/>
            <person name="Magnuson J.K."/>
            <person name="Henrissat B."/>
            <person name="Mortensen U.H."/>
            <person name="Larsen T.O."/>
            <person name="Devries R.P."/>
            <person name="Grigoriev I.V."/>
            <person name="Machida M."/>
            <person name="Baker S.E."/>
            <person name="Andersen M.R."/>
            <person name="Cantor M.N."/>
            <person name="Hua S.X."/>
        </authorList>
    </citation>
    <scope>NUCLEOTIDE SEQUENCE [LARGE SCALE GENOMIC DNA]</scope>
    <source>
        <strain evidence="1 2">CBS 119388</strain>
    </source>
</reference>
<proteinExistence type="predicted"/>
<gene>
    <name evidence="1" type="ORF">BDV37DRAFT_269926</name>
</gene>
<dbReference type="Proteomes" id="UP000325579">
    <property type="component" value="Unassembled WGS sequence"/>
</dbReference>
<dbReference type="OrthoDB" id="6499973at2759"/>
<evidence type="ECO:0000313" key="1">
    <source>
        <dbReference type="EMBL" id="KAE8406599.1"/>
    </source>
</evidence>
<dbReference type="RefSeq" id="XP_031943918.1">
    <property type="nucleotide sequence ID" value="XM_032084459.1"/>
</dbReference>
<dbReference type="AlphaFoldDB" id="A0A5N7DKG0"/>
<accession>A0A5N7DKG0</accession>